<dbReference type="AlphaFoldDB" id="A0A2I2KKW8"/>
<gene>
    <name evidence="2" type="ORF">FRACA_1350012</name>
</gene>
<reference evidence="2 3" key="1">
    <citation type="submission" date="2017-06" db="EMBL/GenBank/DDBJ databases">
        <authorList>
            <person name="Kim H.J."/>
            <person name="Triplett B.A."/>
        </authorList>
    </citation>
    <scope>NUCLEOTIDE SEQUENCE [LARGE SCALE GENOMIC DNA]</scope>
    <source>
        <strain evidence="2">FRACA_ARgP5</strain>
    </source>
</reference>
<feature type="region of interest" description="Disordered" evidence="1">
    <location>
        <begin position="206"/>
        <end position="279"/>
    </location>
</feature>
<proteinExistence type="predicted"/>
<feature type="compositionally biased region" description="Basic and acidic residues" evidence="1">
    <location>
        <begin position="230"/>
        <end position="241"/>
    </location>
</feature>
<dbReference type="EMBL" id="FZMO01000041">
    <property type="protein sequence ID" value="SNQ46322.1"/>
    <property type="molecule type" value="Genomic_DNA"/>
</dbReference>
<accession>A0A2I2KKW8</accession>
<dbReference type="Proteomes" id="UP000234331">
    <property type="component" value="Unassembled WGS sequence"/>
</dbReference>
<sequence>MLGERQDAARGRVARLLDAGQEQQVEIGDAIVVGQRRLLGVLGELGGGEHRGHPGHGLGAPRREQSAAVLGDAEADRPRLVVDGAGAAVDQSGDRVGPAGQGGPVGARSAEQQRHRVGRVRPGDVRREVARAALEGRPHPPRGQPAQLGFQRGGGVPVERGLQQVPNERVARVVGHPDQDAGVHTDRQVVEMGTAAGAATAALGGEDGIGRGGGDVGVAGQHPEPLAVHGDPRRVEQDRRLRPQPGEDVVGDAVGETRGVRQVDAAEHGRQPGWGIDGGRRDGLAAWAGDRFGRAHVASPFGWGAEAGPAPARDWSCPGAPPAVTASGVLRPWDRGADSRAAAFVDRCPEVRRKAVSVLSFPHCQTDLTLGGGNPYRQPQHASGAPLSARISRVMVAALFQISNISRVADGNCDLHHK</sequence>
<organism evidence="2 3">
    <name type="scientific">Frankia canadensis</name>
    <dbReference type="NCBI Taxonomy" id="1836972"/>
    <lineage>
        <taxon>Bacteria</taxon>
        <taxon>Bacillati</taxon>
        <taxon>Actinomycetota</taxon>
        <taxon>Actinomycetes</taxon>
        <taxon>Frankiales</taxon>
        <taxon>Frankiaceae</taxon>
        <taxon>Frankia</taxon>
    </lineage>
</organism>
<feature type="compositionally biased region" description="Gly residues" evidence="1">
    <location>
        <begin position="206"/>
        <end position="217"/>
    </location>
</feature>
<protein>
    <submittedName>
        <fullName evidence="2">Uncharacterized protein</fullName>
    </submittedName>
</protein>
<evidence type="ECO:0000313" key="3">
    <source>
        <dbReference type="Proteomes" id="UP000234331"/>
    </source>
</evidence>
<feature type="region of interest" description="Disordered" evidence="1">
    <location>
        <begin position="89"/>
        <end position="118"/>
    </location>
</feature>
<feature type="compositionally biased region" description="Basic and acidic residues" evidence="1">
    <location>
        <begin position="258"/>
        <end position="270"/>
    </location>
</feature>
<keyword evidence="3" id="KW-1185">Reference proteome</keyword>
<evidence type="ECO:0000313" key="2">
    <source>
        <dbReference type="EMBL" id="SNQ46322.1"/>
    </source>
</evidence>
<name>A0A2I2KKW8_9ACTN</name>
<evidence type="ECO:0000256" key="1">
    <source>
        <dbReference type="SAM" id="MobiDB-lite"/>
    </source>
</evidence>